<evidence type="ECO:0000313" key="3">
    <source>
        <dbReference type="Proteomes" id="UP001595868"/>
    </source>
</evidence>
<dbReference type="SUPFAM" id="SSF46894">
    <property type="entry name" value="C-terminal effector domain of the bipartite response regulators"/>
    <property type="match status" value="1"/>
</dbReference>
<sequence>MLRDDASTAQDAVASLGLSDKEGTAALTELRELGLLVTHSPTGALRTARPEQALVRLIGQGQRAYAAYHRENTRNRELIERLVDGFLPLATAAPQEVTVRTVTDPRQVAVLLDELTEQTQEEILSMHPGPVPPRETIEDALPRGRMLAERGLRSRSIYQRRLVTVPYVLENLRQLTRLRHEIRVASDVPVRLIISDGRRAIVPADPDDGAAGALVITGPVLVRSLTAVFSHFWSTSRDLDDDSRRRAAGPLSPEEQTLLKMLAAGMKDEKIARNIGVSLRTVARIVADLMERLDADSRFQAGVRAARLGWLD</sequence>
<dbReference type="RefSeq" id="WP_377542944.1">
    <property type="nucleotide sequence ID" value="NZ_JBHSBN010000003.1"/>
</dbReference>
<proteinExistence type="predicted"/>
<dbReference type="Pfam" id="PF00196">
    <property type="entry name" value="GerE"/>
    <property type="match status" value="1"/>
</dbReference>
<dbReference type="PRINTS" id="PR00038">
    <property type="entry name" value="HTHLUXR"/>
</dbReference>
<dbReference type="EMBL" id="JBHSBN010000003">
    <property type="protein sequence ID" value="MFC4105739.1"/>
    <property type="molecule type" value="Genomic_DNA"/>
</dbReference>
<dbReference type="PROSITE" id="PS50043">
    <property type="entry name" value="HTH_LUXR_2"/>
    <property type="match status" value="1"/>
</dbReference>
<dbReference type="PANTHER" id="PTHR34293:SF1">
    <property type="entry name" value="HTH-TYPE TRANSCRIPTIONAL REGULATOR TRMBL2"/>
    <property type="match status" value="1"/>
</dbReference>
<gene>
    <name evidence="2" type="ORF">ACFOX0_07305</name>
</gene>
<dbReference type="CDD" id="cd06170">
    <property type="entry name" value="LuxR_C_like"/>
    <property type="match status" value="1"/>
</dbReference>
<keyword evidence="3" id="KW-1185">Reference proteome</keyword>
<accession>A0ABV8KI41</accession>
<dbReference type="SMART" id="SM00421">
    <property type="entry name" value="HTH_LUXR"/>
    <property type="match status" value="1"/>
</dbReference>
<comment type="caution">
    <text evidence="2">The sequence shown here is derived from an EMBL/GenBank/DDBJ whole genome shotgun (WGS) entry which is preliminary data.</text>
</comment>
<protein>
    <submittedName>
        <fullName evidence="2">LuxR C-terminal-related transcriptional regulator</fullName>
    </submittedName>
</protein>
<dbReference type="InterPro" id="IPR036388">
    <property type="entry name" value="WH-like_DNA-bd_sf"/>
</dbReference>
<reference evidence="3" key="1">
    <citation type="journal article" date="2019" name="Int. J. Syst. Evol. Microbiol.">
        <title>The Global Catalogue of Microorganisms (GCM) 10K type strain sequencing project: providing services to taxonomists for standard genome sequencing and annotation.</title>
        <authorList>
            <consortium name="The Broad Institute Genomics Platform"/>
            <consortium name="The Broad Institute Genome Sequencing Center for Infectious Disease"/>
            <person name="Wu L."/>
            <person name="Ma J."/>
        </authorList>
    </citation>
    <scope>NUCLEOTIDE SEQUENCE [LARGE SCALE GENOMIC DNA]</scope>
    <source>
        <strain evidence="3">2902at01</strain>
    </source>
</reference>
<dbReference type="Proteomes" id="UP001595868">
    <property type="component" value="Unassembled WGS sequence"/>
</dbReference>
<dbReference type="InterPro" id="IPR051797">
    <property type="entry name" value="TrmB-like"/>
</dbReference>
<evidence type="ECO:0000313" key="2">
    <source>
        <dbReference type="EMBL" id="MFC4105739.1"/>
    </source>
</evidence>
<evidence type="ECO:0000259" key="1">
    <source>
        <dbReference type="PROSITE" id="PS50043"/>
    </source>
</evidence>
<dbReference type="InterPro" id="IPR000792">
    <property type="entry name" value="Tscrpt_reg_LuxR_C"/>
</dbReference>
<dbReference type="Gene3D" id="1.10.10.10">
    <property type="entry name" value="Winged helix-like DNA-binding domain superfamily/Winged helix DNA-binding domain"/>
    <property type="match status" value="1"/>
</dbReference>
<organism evidence="2 3">
    <name type="scientific">Micromonospora zhanjiangensis</name>
    <dbReference type="NCBI Taxonomy" id="1522057"/>
    <lineage>
        <taxon>Bacteria</taxon>
        <taxon>Bacillati</taxon>
        <taxon>Actinomycetota</taxon>
        <taxon>Actinomycetes</taxon>
        <taxon>Micromonosporales</taxon>
        <taxon>Micromonosporaceae</taxon>
        <taxon>Micromonospora</taxon>
    </lineage>
</organism>
<feature type="domain" description="HTH luxR-type" evidence="1">
    <location>
        <begin position="244"/>
        <end position="309"/>
    </location>
</feature>
<name>A0ABV8KI41_9ACTN</name>
<dbReference type="PANTHER" id="PTHR34293">
    <property type="entry name" value="HTH-TYPE TRANSCRIPTIONAL REGULATOR TRMBL2"/>
    <property type="match status" value="1"/>
</dbReference>
<dbReference type="InterPro" id="IPR016032">
    <property type="entry name" value="Sig_transdc_resp-reg_C-effctor"/>
</dbReference>